<dbReference type="AlphaFoldDB" id="A0A1I7ZKW6"/>
<name>A0A1I7ZKW6_9BILA</name>
<evidence type="ECO:0000256" key="1">
    <source>
        <dbReference type="SAM" id="MobiDB-lite"/>
    </source>
</evidence>
<dbReference type="WBParaSite" id="L893_g27449.t1">
    <property type="protein sequence ID" value="L893_g27449.t1"/>
    <property type="gene ID" value="L893_g27449"/>
</dbReference>
<proteinExistence type="predicted"/>
<reference evidence="3" key="1">
    <citation type="submission" date="2016-11" db="UniProtKB">
        <authorList>
            <consortium name="WormBaseParasite"/>
        </authorList>
    </citation>
    <scope>IDENTIFICATION</scope>
</reference>
<feature type="region of interest" description="Disordered" evidence="1">
    <location>
        <begin position="32"/>
        <end position="64"/>
    </location>
</feature>
<keyword evidence="2" id="KW-1185">Reference proteome</keyword>
<evidence type="ECO:0000313" key="3">
    <source>
        <dbReference type="WBParaSite" id="L893_g27449.t1"/>
    </source>
</evidence>
<dbReference type="Proteomes" id="UP000095287">
    <property type="component" value="Unplaced"/>
</dbReference>
<sequence length="194" mass="21192">MPTDFLSSWVSSERFIVSTSVDKLLETMGGHGAPGAITSDSPSAATAHSGGLRPGAAHPESETRFDNDLQIHTQYLDSRRVGGRQGSPKREKTRLSISLPEARAPGSASTEHDVRISANGRTAFLGHPGQSQIRIVNRPITLRLCHFRSCVLLLFGAFFAASQIQCGRYLRWPPFASDRRETMPTSKLDRDSMG</sequence>
<protein>
    <submittedName>
        <fullName evidence="3">Uncharacterized protein</fullName>
    </submittedName>
</protein>
<organism evidence="2 3">
    <name type="scientific">Steinernema glaseri</name>
    <dbReference type="NCBI Taxonomy" id="37863"/>
    <lineage>
        <taxon>Eukaryota</taxon>
        <taxon>Metazoa</taxon>
        <taxon>Ecdysozoa</taxon>
        <taxon>Nematoda</taxon>
        <taxon>Chromadorea</taxon>
        <taxon>Rhabditida</taxon>
        <taxon>Tylenchina</taxon>
        <taxon>Panagrolaimomorpha</taxon>
        <taxon>Strongyloidoidea</taxon>
        <taxon>Steinernematidae</taxon>
        <taxon>Steinernema</taxon>
    </lineage>
</organism>
<accession>A0A1I7ZKW6</accession>
<evidence type="ECO:0000313" key="2">
    <source>
        <dbReference type="Proteomes" id="UP000095287"/>
    </source>
</evidence>